<evidence type="ECO:0000256" key="1">
    <source>
        <dbReference type="SAM" id="Phobius"/>
    </source>
</evidence>
<reference evidence="3" key="1">
    <citation type="journal article" date="2021" name="Syst. Appl. Microbiol.">
        <title>Roseomonas hellenica sp. nov., isolated from roots of wild-growing Alkanna tinctoria.</title>
        <authorList>
            <person name="Rat A."/>
            <person name="Naranjo H.D."/>
            <person name="Lebbe L."/>
            <person name="Cnockaert M."/>
            <person name="Krigas N."/>
            <person name="Grigoriadou K."/>
            <person name="Maloupa E."/>
            <person name="Willems A."/>
        </authorList>
    </citation>
    <scope>NUCLEOTIDE SEQUENCE [LARGE SCALE GENOMIC DNA]</scope>
    <source>
        <strain evidence="3">LMG 31159</strain>
    </source>
</reference>
<keyword evidence="1" id="KW-0472">Membrane</keyword>
<dbReference type="EMBL" id="JAAEDI010000018">
    <property type="protein sequence ID" value="MBR0651447.1"/>
    <property type="molecule type" value="Genomic_DNA"/>
</dbReference>
<keyword evidence="1" id="KW-0812">Transmembrane</keyword>
<protein>
    <submittedName>
        <fullName evidence="2">Uncharacterized protein</fullName>
    </submittedName>
</protein>
<evidence type="ECO:0000313" key="3">
    <source>
        <dbReference type="Proteomes" id="UP000698752"/>
    </source>
</evidence>
<comment type="caution">
    <text evidence="2">The sequence shown here is derived from an EMBL/GenBank/DDBJ whole genome shotgun (WGS) entry which is preliminary data.</text>
</comment>
<dbReference type="Proteomes" id="UP000698752">
    <property type="component" value="Unassembled WGS sequence"/>
</dbReference>
<name>A0ABS5ELG6_9PROT</name>
<keyword evidence="1" id="KW-1133">Transmembrane helix</keyword>
<keyword evidence="3" id="KW-1185">Reference proteome</keyword>
<dbReference type="RefSeq" id="WP_211870111.1">
    <property type="nucleotide sequence ID" value="NZ_JAAEDI010000018.1"/>
</dbReference>
<evidence type="ECO:0000313" key="2">
    <source>
        <dbReference type="EMBL" id="MBR0651447.1"/>
    </source>
</evidence>
<organism evidence="2 3">
    <name type="scientific">Neoroseomonas terrae</name>
    <dbReference type="NCBI Taxonomy" id="424799"/>
    <lineage>
        <taxon>Bacteria</taxon>
        <taxon>Pseudomonadati</taxon>
        <taxon>Pseudomonadota</taxon>
        <taxon>Alphaproteobacteria</taxon>
        <taxon>Acetobacterales</taxon>
        <taxon>Acetobacteraceae</taxon>
        <taxon>Neoroseomonas</taxon>
    </lineage>
</organism>
<sequence>MIKGDALYFMLSAVLAGVIGAGIWSYNDTYSPELKMTLAVNGVVSQDR</sequence>
<gene>
    <name evidence="2" type="ORF">GXW78_17385</name>
</gene>
<proteinExistence type="predicted"/>
<feature type="transmembrane region" description="Helical" evidence="1">
    <location>
        <begin position="6"/>
        <end position="26"/>
    </location>
</feature>
<accession>A0ABS5ELG6</accession>